<dbReference type="Pfam" id="PF03816">
    <property type="entry name" value="LytR_cpsA_psr"/>
    <property type="match status" value="1"/>
</dbReference>
<sequence length="342" mass="37286">MRHEHIRKKHTVRNIILTIILILLVSVGAYAARKYYNLKHAVDNTYQSAGIKKYRNANSEIQSKSPISILIMGTDTGALGRSYKGRTDTMMLVTLNPKTNKTTITSIPRDTGVTIPGYESESPSKINAAYAFGSAGTSIKTVQEMLNVPVDFYALMNMGGMEKVVNEVGGVTLTPTLSFSYEGYKFTKGQSVHMNGKKALAYSRMRYDDPKGDYGRQTRQREVIMAIMSKSGSISALLNKDFLDSISASMKTDLTFSDLSALAQNYRGAKKTVSQTHLQGTGETVNGQSMEIMAKSELQRVTNFNRSNLGLAHAKTGNIALNVSSSSTSNSSVESDNVNAGN</sequence>
<keyword evidence="5" id="KW-1185">Reference proteome</keyword>
<dbReference type="InterPro" id="IPR050922">
    <property type="entry name" value="LytR/CpsA/Psr_CW_biosynth"/>
</dbReference>
<comment type="similarity">
    <text evidence="1">Belongs to the LytR/CpsA/Psr (LCP) family.</text>
</comment>
<dbReference type="Gene3D" id="3.40.630.190">
    <property type="entry name" value="LCP protein"/>
    <property type="match status" value="1"/>
</dbReference>
<evidence type="ECO:0000256" key="2">
    <source>
        <dbReference type="SAM" id="MobiDB-lite"/>
    </source>
</evidence>
<proteinExistence type="inferred from homology"/>
<dbReference type="GeneID" id="76044348"/>
<dbReference type="Proteomes" id="UP000182818">
    <property type="component" value="Unassembled WGS sequence"/>
</dbReference>
<gene>
    <name evidence="4" type="ORF">SAMN04487973_1117</name>
</gene>
<accession>A0A1H9QJU8</accession>
<dbReference type="PANTHER" id="PTHR33392">
    <property type="entry name" value="POLYISOPRENYL-TEICHOIC ACID--PEPTIDOGLYCAN TEICHOIC ACID TRANSFERASE TAGU"/>
    <property type="match status" value="1"/>
</dbReference>
<evidence type="ECO:0000313" key="4">
    <source>
        <dbReference type="EMBL" id="SER60776.1"/>
    </source>
</evidence>
<dbReference type="RefSeq" id="WP_057807684.1">
    <property type="nucleotide sequence ID" value="NZ_BJYP01000025.1"/>
</dbReference>
<reference evidence="4 5" key="1">
    <citation type="submission" date="2016-10" db="EMBL/GenBank/DDBJ databases">
        <authorList>
            <person name="Varghese N."/>
            <person name="Submissions S."/>
        </authorList>
    </citation>
    <scope>NUCLEOTIDE SEQUENCE [LARGE SCALE GENOMIC DNA]</scope>
    <source>
        <strain evidence="4 5">CGMCC 1.3889</strain>
    </source>
</reference>
<feature type="domain" description="Cell envelope-related transcriptional attenuator" evidence="3">
    <location>
        <begin position="86"/>
        <end position="231"/>
    </location>
</feature>
<dbReference type="EMBL" id="FOGK01000011">
    <property type="protein sequence ID" value="SER60776.1"/>
    <property type="molecule type" value="Genomic_DNA"/>
</dbReference>
<protein>
    <submittedName>
        <fullName evidence="4">Transcriptional attenuator, LytR family</fullName>
    </submittedName>
</protein>
<dbReference type="InterPro" id="IPR004474">
    <property type="entry name" value="LytR_CpsA_psr"/>
</dbReference>
<evidence type="ECO:0000256" key="1">
    <source>
        <dbReference type="ARBA" id="ARBA00006068"/>
    </source>
</evidence>
<evidence type="ECO:0000259" key="3">
    <source>
        <dbReference type="Pfam" id="PF03816"/>
    </source>
</evidence>
<dbReference type="NCBIfam" id="TIGR00350">
    <property type="entry name" value="lytR_cpsA_psr"/>
    <property type="match status" value="1"/>
</dbReference>
<organism evidence="4 5">
    <name type="scientific">Pediococcus ethanolidurans</name>
    <dbReference type="NCBI Taxonomy" id="319653"/>
    <lineage>
        <taxon>Bacteria</taxon>
        <taxon>Bacillati</taxon>
        <taxon>Bacillota</taxon>
        <taxon>Bacilli</taxon>
        <taxon>Lactobacillales</taxon>
        <taxon>Lactobacillaceae</taxon>
        <taxon>Pediococcus</taxon>
    </lineage>
</organism>
<dbReference type="PANTHER" id="PTHR33392:SF6">
    <property type="entry name" value="POLYISOPRENYL-TEICHOIC ACID--PEPTIDOGLYCAN TEICHOIC ACID TRANSFERASE TAGU"/>
    <property type="match status" value="1"/>
</dbReference>
<evidence type="ECO:0000313" key="5">
    <source>
        <dbReference type="Proteomes" id="UP000182818"/>
    </source>
</evidence>
<comment type="caution">
    <text evidence="4">The sequence shown here is derived from an EMBL/GenBank/DDBJ whole genome shotgun (WGS) entry which is preliminary data.</text>
</comment>
<feature type="region of interest" description="Disordered" evidence="2">
    <location>
        <begin position="323"/>
        <end position="342"/>
    </location>
</feature>
<name>A0A1H9QJU8_9LACO</name>